<gene>
    <name evidence="2" type="ORF">ISN44_As08g036930</name>
</gene>
<feature type="region of interest" description="Disordered" evidence="1">
    <location>
        <begin position="54"/>
        <end position="74"/>
    </location>
</feature>
<organism evidence="2 3">
    <name type="scientific">Arabidopsis suecica</name>
    <name type="common">Swedish thale-cress</name>
    <name type="synonym">Cardaminopsis suecica</name>
    <dbReference type="NCBI Taxonomy" id="45249"/>
    <lineage>
        <taxon>Eukaryota</taxon>
        <taxon>Viridiplantae</taxon>
        <taxon>Streptophyta</taxon>
        <taxon>Embryophyta</taxon>
        <taxon>Tracheophyta</taxon>
        <taxon>Spermatophyta</taxon>
        <taxon>Magnoliopsida</taxon>
        <taxon>eudicotyledons</taxon>
        <taxon>Gunneridae</taxon>
        <taxon>Pentapetalae</taxon>
        <taxon>rosids</taxon>
        <taxon>malvids</taxon>
        <taxon>Brassicales</taxon>
        <taxon>Brassicaceae</taxon>
        <taxon>Camelineae</taxon>
        <taxon>Arabidopsis</taxon>
    </lineage>
</organism>
<dbReference type="Proteomes" id="UP000694251">
    <property type="component" value="Chromosome 8"/>
</dbReference>
<dbReference type="EMBL" id="JAEFBJ010000008">
    <property type="protein sequence ID" value="KAG7584222.1"/>
    <property type="molecule type" value="Genomic_DNA"/>
</dbReference>
<evidence type="ECO:0000313" key="2">
    <source>
        <dbReference type="EMBL" id="KAG7584222.1"/>
    </source>
</evidence>
<proteinExistence type="predicted"/>
<comment type="caution">
    <text evidence="2">The sequence shown here is derived from an EMBL/GenBank/DDBJ whole genome shotgun (WGS) entry which is preliminary data.</text>
</comment>
<reference evidence="2 3" key="1">
    <citation type="submission" date="2020-12" db="EMBL/GenBank/DDBJ databases">
        <title>Concerted genomic and epigenomic changes stabilize Arabidopsis allopolyploids.</title>
        <authorList>
            <person name="Chen Z."/>
        </authorList>
    </citation>
    <scope>NUCLEOTIDE SEQUENCE [LARGE SCALE GENOMIC DNA]</scope>
    <source>
        <strain evidence="2">As9502</strain>
        <tissue evidence="2">Leaf</tissue>
    </source>
</reference>
<sequence length="96" mass="10427">MWTKPAPPNLILSLYCPPTPLRLPKLHPIGGIESRNLSPPAMHDCDWRGREGIGSFIGADKGENDPGMWMSEPNTTRIESGFEAPALNNGDGSDVE</sequence>
<evidence type="ECO:0000313" key="3">
    <source>
        <dbReference type="Proteomes" id="UP000694251"/>
    </source>
</evidence>
<accession>A0A8T2BFH9</accession>
<name>A0A8T2BFH9_ARASU</name>
<protein>
    <submittedName>
        <fullName evidence="2">Uncharacterized protein</fullName>
    </submittedName>
</protein>
<dbReference type="AlphaFoldDB" id="A0A8T2BFH9"/>
<evidence type="ECO:0000256" key="1">
    <source>
        <dbReference type="SAM" id="MobiDB-lite"/>
    </source>
</evidence>
<keyword evidence="3" id="KW-1185">Reference proteome</keyword>